<dbReference type="InterPro" id="IPR038764">
    <property type="entry name" value="GNAT_N_AcTrfase_prd"/>
</dbReference>
<dbReference type="SUPFAM" id="SSF55729">
    <property type="entry name" value="Acyl-CoA N-acyltransferases (Nat)"/>
    <property type="match status" value="1"/>
</dbReference>
<organism evidence="1 2">
    <name type="scientific">Nesterenkonia rhizosphaerae</name>
    <dbReference type="NCBI Taxonomy" id="1348272"/>
    <lineage>
        <taxon>Bacteria</taxon>
        <taxon>Bacillati</taxon>
        <taxon>Actinomycetota</taxon>
        <taxon>Actinomycetes</taxon>
        <taxon>Micrococcales</taxon>
        <taxon>Micrococcaceae</taxon>
        <taxon>Nesterenkonia</taxon>
    </lineage>
</organism>
<comment type="caution">
    <text evidence="1">The sequence shown here is derived from an EMBL/GenBank/DDBJ whole genome shotgun (WGS) entry which is preliminary data.</text>
</comment>
<dbReference type="PANTHER" id="PTHR41700">
    <property type="entry name" value="GCN5-RELATED N-ACETYLTRANSFERASE"/>
    <property type="match status" value="1"/>
</dbReference>
<keyword evidence="2" id="KW-1185">Reference proteome</keyword>
<accession>A0ABP9FRM0</accession>
<name>A0ABP9FRM0_9MICC</name>
<gene>
    <name evidence="1" type="ORF">GCM10025790_04680</name>
</gene>
<dbReference type="RefSeq" id="WP_345476479.1">
    <property type="nucleotide sequence ID" value="NZ_BAABLW010000002.1"/>
</dbReference>
<dbReference type="Proteomes" id="UP001500368">
    <property type="component" value="Unassembled WGS sequence"/>
</dbReference>
<evidence type="ECO:0000313" key="1">
    <source>
        <dbReference type="EMBL" id="GAA4913058.1"/>
    </source>
</evidence>
<proteinExistence type="predicted"/>
<evidence type="ECO:0008006" key="3">
    <source>
        <dbReference type="Google" id="ProtNLM"/>
    </source>
</evidence>
<protein>
    <recommendedName>
        <fullName evidence="3">GNAT family N-acetyltransferase</fullName>
    </recommendedName>
</protein>
<dbReference type="PANTHER" id="PTHR41700:SF1">
    <property type="entry name" value="N-ACETYLTRANSFERASE DOMAIN-CONTAINING PROTEIN"/>
    <property type="match status" value="1"/>
</dbReference>
<evidence type="ECO:0000313" key="2">
    <source>
        <dbReference type="Proteomes" id="UP001500368"/>
    </source>
</evidence>
<dbReference type="InterPro" id="IPR016181">
    <property type="entry name" value="Acyl_CoA_acyltransferase"/>
</dbReference>
<sequence>MTSGSVDPQLKLQAAADQARQAAAAAGVVVTQLSTAQQAMDAAELLHRIWNPDGQGETPMEPGLLVALEHAGNYVGGAYAGDELIGVTVGFFGAPQASLMHSHIAGVAAHAVGTGVGAAMKLDQRTWCLQRGVRTMEWTFDPLIARNAGFNLNRLGARFTEYLPHFYGEMRDGTNAGQGSDRALITWDLLQMAPCSSAEPELVLLRPDDDGAPLRYAQGNDIAEAVGAAGVVGLQIPADIPAMRQSQPELSARWRTALRETMHPLMQTGWQVHGIKESTYLLVR</sequence>
<reference evidence="2" key="1">
    <citation type="journal article" date="2019" name="Int. J. Syst. Evol. Microbiol.">
        <title>The Global Catalogue of Microorganisms (GCM) 10K type strain sequencing project: providing services to taxonomists for standard genome sequencing and annotation.</title>
        <authorList>
            <consortium name="The Broad Institute Genomics Platform"/>
            <consortium name="The Broad Institute Genome Sequencing Center for Infectious Disease"/>
            <person name="Wu L."/>
            <person name="Ma J."/>
        </authorList>
    </citation>
    <scope>NUCLEOTIDE SEQUENCE [LARGE SCALE GENOMIC DNA]</scope>
    <source>
        <strain evidence="2">JCM 19129</strain>
    </source>
</reference>
<dbReference type="EMBL" id="BAABLW010000002">
    <property type="protein sequence ID" value="GAA4913058.1"/>
    <property type="molecule type" value="Genomic_DNA"/>
</dbReference>